<reference evidence="9" key="2">
    <citation type="submission" date="2019-06" db="EMBL/GenBank/DDBJ databases">
        <title>Co-occurence of chitin degradation, pigmentation and bioactivity in marine Pseudoalteromonas.</title>
        <authorList>
            <person name="Sonnenschein E.C."/>
            <person name="Bech P.K."/>
        </authorList>
    </citation>
    <scope>NUCLEOTIDE SEQUENCE [LARGE SCALE GENOMIC DNA]</scope>
    <source>
        <strain evidence="9">S1189</strain>
    </source>
</reference>
<evidence type="ECO:0000256" key="6">
    <source>
        <dbReference type="RuleBase" id="RU361140"/>
    </source>
</evidence>
<dbReference type="Gene3D" id="3.40.710.10">
    <property type="entry name" value="DD-peptidase/beta-lactamase superfamily"/>
    <property type="match status" value="1"/>
</dbReference>
<dbReference type="InterPro" id="IPR001586">
    <property type="entry name" value="Beta-lactam_class-C_AS"/>
</dbReference>
<sequence length="319" mass="35319">MNNDKQVDIKLSQLQAQLPDIFVDINAAIIVLKGDEQVFYLHGEPVNKSSLFEIGSVSKPLFALLASQLVTEQAWSLDMPVAQLLDKQYRHHNYSLQQLLTHRSGLPRLPTNLTPISMDDPYALFGDEALAEALSASNSAPGVFEYSNYGYGLLGWLMAENFKVSQSNMVEKYLFDNLAMEHAQLAITGSKQTKLSGQDYYGDNLPNWHFDSLVGAGGVLASPQDMANWISAYWLSPETNPTLAKSINNSLALLNDDMAYAWRVGQQGQYFHGGRTAGFSTMVVFNPKKQVAVITMVAGERDAGKIAMTLFEQLQNKDK</sequence>
<dbReference type="InterPro" id="IPR012338">
    <property type="entry name" value="Beta-lactam/transpept-like"/>
</dbReference>
<dbReference type="EMBL" id="PNCM01000021">
    <property type="protein sequence ID" value="TMP80527.1"/>
    <property type="molecule type" value="Genomic_DNA"/>
</dbReference>
<comment type="catalytic activity">
    <reaction evidence="1 6">
        <text>a beta-lactam + H2O = a substituted beta-amino acid</text>
        <dbReference type="Rhea" id="RHEA:20401"/>
        <dbReference type="ChEBI" id="CHEBI:15377"/>
        <dbReference type="ChEBI" id="CHEBI:35627"/>
        <dbReference type="ChEBI" id="CHEBI:140347"/>
        <dbReference type="EC" id="3.5.2.6"/>
    </reaction>
</comment>
<evidence type="ECO:0000256" key="5">
    <source>
        <dbReference type="ARBA" id="ARBA00023251"/>
    </source>
</evidence>
<dbReference type="OrthoDB" id="9757904at2"/>
<dbReference type="PANTHER" id="PTHR46825:SF9">
    <property type="entry name" value="BETA-LACTAMASE-RELATED DOMAIN-CONTAINING PROTEIN"/>
    <property type="match status" value="1"/>
</dbReference>
<dbReference type="InterPro" id="IPR050491">
    <property type="entry name" value="AmpC-like"/>
</dbReference>
<dbReference type="Proteomes" id="UP000307362">
    <property type="component" value="Unassembled WGS sequence"/>
</dbReference>
<comment type="caution">
    <text evidence="8">The sequence shown here is derived from an EMBL/GenBank/DDBJ whole genome shotgun (WGS) entry which is preliminary data.</text>
</comment>
<reference evidence="8 9" key="1">
    <citation type="submission" date="2017-12" db="EMBL/GenBank/DDBJ databases">
        <authorList>
            <person name="Paulsen S."/>
            <person name="Gram L.K."/>
        </authorList>
    </citation>
    <scope>NUCLEOTIDE SEQUENCE [LARGE SCALE GENOMIC DNA]</scope>
    <source>
        <strain evidence="8 9">S1189</strain>
    </source>
</reference>
<dbReference type="GO" id="GO:0017001">
    <property type="term" value="P:antibiotic catabolic process"/>
    <property type="evidence" value="ECO:0007669"/>
    <property type="project" value="InterPro"/>
</dbReference>
<dbReference type="Pfam" id="PF00144">
    <property type="entry name" value="Beta-lactamase"/>
    <property type="match status" value="1"/>
</dbReference>
<dbReference type="InterPro" id="IPR001466">
    <property type="entry name" value="Beta-lactam-related"/>
</dbReference>
<evidence type="ECO:0000256" key="3">
    <source>
        <dbReference type="ARBA" id="ARBA00012865"/>
    </source>
</evidence>
<protein>
    <recommendedName>
        <fullName evidence="3 6">Beta-lactamase</fullName>
        <ecNumber evidence="3 6">3.5.2.6</ecNumber>
    </recommendedName>
</protein>
<dbReference type="PANTHER" id="PTHR46825">
    <property type="entry name" value="D-ALANYL-D-ALANINE-CARBOXYPEPTIDASE/ENDOPEPTIDASE AMPH"/>
    <property type="match status" value="1"/>
</dbReference>
<evidence type="ECO:0000256" key="1">
    <source>
        <dbReference type="ARBA" id="ARBA00001526"/>
    </source>
</evidence>
<dbReference type="PROSITE" id="PS00336">
    <property type="entry name" value="BETA_LACTAMASE_C"/>
    <property type="match status" value="1"/>
</dbReference>
<dbReference type="GO" id="GO:0030288">
    <property type="term" value="C:outer membrane-bounded periplasmic space"/>
    <property type="evidence" value="ECO:0007669"/>
    <property type="project" value="InterPro"/>
</dbReference>
<dbReference type="AlphaFoldDB" id="A0A5S3YUP7"/>
<organism evidence="8 9">
    <name type="scientific">Pseudoalteromonas phenolica</name>
    <dbReference type="NCBI Taxonomy" id="161398"/>
    <lineage>
        <taxon>Bacteria</taxon>
        <taxon>Pseudomonadati</taxon>
        <taxon>Pseudomonadota</taxon>
        <taxon>Gammaproteobacteria</taxon>
        <taxon>Alteromonadales</taxon>
        <taxon>Pseudoalteromonadaceae</taxon>
        <taxon>Pseudoalteromonas</taxon>
    </lineage>
</organism>
<evidence type="ECO:0000313" key="8">
    <source>
        <dbReference type="EMBL" id="TMP80527.1"/>
    </source>
</evidence>
<dbReference type="EC" id="3.5.2.6" evidence="3 6"/>
<proteinExistence type="inferred from homology"/>
<gene>
    <name evidence="8" type="ORF">CWB73_10840</name>
</gene>
<dbReference type="GO" id="GO:0046677">
    <property type="term" value="P:response to antibiotic"/>
    <property type="evidence" value="ECO:0007669"/>
    <property type="project" value="UniProtKB-UniRule"/>
</dbReference>
<dbReference type="SUPFAM" id="SSF56601">
    <property type="entry name" value="beta-lactamase/transpeptidase-like"/>
    <property type="match status" value="1"/>
</dbReference>
<accession>A0A5S3YUP7</accession>
<keyword evidence="4 6" id="KW-0378">Hydrolase</keyword>
<dbReference type="GO" id="GO:0008800">
    <property type="term" value="F:beta-lactamase activity"/>
    <property type="evidence" value="ECO:0007669"/>
    <property type="project" value="UniProtKB-UniRule"/>
</dbReference>
<evidence type="ECO:0000256" key="2">
    <source>
        <dbReference type="ARBA" id="ARBA00007840"/>
    </source>
</evidence>
<evidence type="ECO:0000259" key="7">
    <source>
        <dbReference type="Pfam" id="PF00144"/>
    </source>
</evidence>
<feature type="domain" description="Beta-lactamase-related" evidence="7">
    <location>
        <begin position="27"/>
        <end position="301"/>
    </location>
</feature>
<evidence type="ECO:0000313" key="9">
    <source>
        <dbReference type="Proteomes" id="UP000307362"/>
    </source>
</evidence>
<evidence type="ECO:0000256" key="4">
    <source>
        <dbReference type="ARBA" id="ARBA00022801"/>
    </source>
</evidence>
<name>A0A5S3YUP7_9GAMM</name>
<keyword evidence="5 6" id="KW-0046">Antibiotic resistance</keyword>
<comment type="similarity">
    <text evidence="2 6">Belongs to the class-C beta-lactamase family.</text>
</comment>